<dbReference type="STRING" id="85558.T45_03310"/>
<organism evidence="2 3">
    <name type="scientific">Streptomyces turgidiscabies (strain Car8)</name>
    <dbReference type="NCBI Taxonomy" id="698760"/>
    <lineage>
        <taxon>Bacteria</taxon>
        <taxon>Bacillati</taxon>
        <taxon>Actinomycetota</taxon>
        <taxon>Actinomycetes</taxon>
        <taxon>Kitasatosporales</taxon>
        <taxon>Streptomycetaceae</taxon>
        <taxon>Streptomyces</taxon>
    </lineage>
</organism>
<protein>
    <recommendedName>
        <fullName evidence="1">Glyoxalase-like domain-containing protein</fullName>
    </recommendedName>
</protein>
<keyword evidence="3" id="KW-1185">Reference proteome</keyword>
<dbReference type="Proteomes" id="UP000010931">
    <property type="component" value="Unassembled WGS sequence"/>
</dbReference>
<dbReference type="PANTHER" id="PTHR35908">
    <property type="entry name" value="HYPOTHETICAL FUSION PROTEIN"/>
    <property type="match status" value="1"/>
</dbReference>
<dbReference type="InterPro" id="IPR029068">
    <property type="entry name" value="Glyas_Bleomycin-R_OHBP_Dase"/>
</dbReference>
<dbReference type="Pfam" id="PF18029">
    <property type="entry name" value="Glyoxalase_6"/>
    <property type="match status" value="2"/>
</dbReference>
<name>L7ESW5_STRT8</name>
<gene>
    <name evidence="2" type="ORF">STRTUCAR8_02306</name>
</gene>
<dbReference type="PATRIC" id="fig|698760.3.peg.9225"/>
<sequence>MRGRTGGADAVAERIPKIAGMTLRPVLVNIKALDDSAIGRFWAEALGWGVSSPEPGATAAKPADFDWRDPVGVCVDVIVVPEPKTATKNRVHIDLATNSAAHQAELVARLKALGATPADVGQGDVPWTVLADPEGNEFCVLEPRDVYRDTGPIAAVVVDCVDPRAMARFWDEAIDWTLHEVTDDHAVLRDARGVGPYLEFLRKPATKAVRDRVHIDLVPDPGDDKAAEVARLRALGAADLDVGQGDVPWTCMTDPEGHEFCVLARS</sequence>
<accession>L7ESW5</accession>
<comment type="caution">
    <text evidence="2">The sequence shown here is derived from an EMBL/GenBank/DDBJ whole genome shotgun (WGS) entry which is preliminary data.</text>
</comment>
<dbReference type="InterPro" id="IPR041581">
    <property type="entry name" value="Glyoxalase_6"/>
</dbReference>
<evidence type="ECO:0000259" key="1">
    <source>
        <dbReference type="Pfam" id="PF18029"/>
    </source>
</evidence>
<evidence type="ECO:0000313" key="3">
    <source>
        <dbReference type="Proteomes" id="UP000010931"/>
    </source>
</evidence>
<dbReference type="SUPFAM" id="SSF54593">
    <property type="entry name" value="Glyoxalase/Bleomycin resistance protein/Dihydroxybiphenyl dioxygenase"/>
    <property type="match status" value="2"/>
</dbReference>
<dbReference type="Gene3D" id="3.10.180.10">
    <property type="entry name" value="2,3-Dihydroxybiphenyl 1,2-Dioxygenase, domain 1"/>
    <property type="match status" value="2"/>
</dbReference>
<reference evidence="2 3" key="1">
    <citation type="journal article" date="2011" name="Plasmid">
        <title>Streptomyces turgidiscabies Car8 contains a modular pathogenicity island that shares virulence genes with other actinobacterial plant pathogens.</title>
        <authorList>
            <person name="Huguet-Tapia J.C."/>
            <person name="Badger J.H."/>
            <person name="Loria R."/>
            <person name="Pettis G.S."/>
        </authorList>
    </citation>
    <scope>NUCLEOTIDE SEQUENCE [LARGE SCALE GENOMIC DNA]</scope>
    <source>
        <strain evidence="2 3">Car8</strain>
    </source>
</reference>
<dbReference type="EMBL" id="AEJB01000653">
    <property type="protein sequence ID" value="ELP61806.1"/>
    <property type="molecule type" value="Genomic_DNA"/>
</dbReference>
<feature type="domain" description="Glyoxalase-like" evidence="1">
    <location>
        <begin position="155"/>
        <end position="263"/>
    </location>
</feature>
<feature type="domain" description="Glyoxalase-like" evidence="1">
    <location>
        <begin position="30"/>
        <end position="141"/>
    </location>
</feature>
<proteinExistence type="predicted"/>
<dbReference type="AlphaFoldDB" id="L7ESW5"/>
<dbReference type="PANTHER" id="PTHR35908:SF1">
    <property type="entry name" value="CONSERVED PROTEIN"/>
    <property type="match status" value="1"/>
</dbReference>
<dbReference type="CDD" id="cd06587">
    <property type="entry name" value="VOC"/>
    <property type="match status" value="1"/>
</dbReference>
<evidence type="ECO:0000313" key="2">
    <source>
        <dbReference type="EMBL" id="ELP61806.1"/>
    </source>
</evidence>